<organism evidence="1 2">
    <name type="scientific">Rickettsiella grylli</name>
    <dbReference type="NCBI Taxonomy" id="59196"/>
    <lineage>
        <taxon>Bacteria</taxon>
        <taxon>Pseudomonadati</taxon>
        <taxon>Pseudomonadota</taxon>
        <taxon>Gammaproteobacteria</taxon>
        <taxon>Legionellales</taxon>
        <taxon>Coxiellaceae</taxon>
        <taxon>Rickettsiella</taxon>
    </lineage>
</organism>
<sequence length="414" mass="48893">MPLFPLDPKPRSSILYVEEMHDLIEEKKNRRWDLNIFIFSSDGYHEEKYKYNSELDIFFNLLSKNMNTSQIPSRFQLAIENQNHWFSVDAYIKNKQVYLLVIDAAGLHRSTELIKKASVNLKPIIFSYSGTQIQCDFEHCSFFTLDHLFRLSNRHQHWNDLIGFSAFAPNTVIYFDHEACPKSLAFIFKNIQSFKGFNKLPNSLKMTVINKKNQTLEHVIKKNSYMENISSAEIKVINTGILLKEKKYKQRATHFFKRNYNEVSNRQGFDIIGGRLGKLITKVIQHKGNNFFDFFTEKDKSLIKTNPREMLDIIIYYELKSFLIFLIETKLLYKEYISISDICSFINKDLNLFKVILAYVKNSLTYADRSEINDQINLYGNTQFKDYFSLRFFEEFHLSSYNSTTQTRTFNVVI</sequence>
<dbReference type="Proteomes" id="UP000054075">
    <property type="component" value="Unassembled WGS sequence"/>
</dbReference>
<evidence type="ECO:0000313" key="2">
    <source>
        <dbReference type="Proteomes" id="UP000054075"/>
    </source>
</evidence>
<keyword evidence="2" id="KW-1185">Reference proteome</keyword>
<dbReference type="EMBL" id="AAQJ02000001">
    <property type="protein sequence ID" value="EDP46769.1"/>
    <property type="molecule type" value="Genomic_DNA"/>
</dbReference>
<dbReference type="AlphaFoldDB" id="A8PLM4"/>
<reference evidence="1" key="1">
    <citation type="submission" date="2006-04" db="EMBL/GenBank/DDBJ databases">
        <authorList>
            <person name="Seshadri R."/>
            <person name="Federici B.A."/>
        </authorList>
    </citation>
    <scope>NUCLEOTIDE SEQUENCE [LARGE SCALE GENOMIC DNA]</scope>
</reference>
<evidence type="ECO:0000313" key="1">
    <source>
        <dbReference type="EMBL" id="EDP46769.1"/>
    </source>
</evidence>
<gene>
    <name evidence="1" type="ORF">RICGR_0476</name>
</gene>
<comment type="caution">
    <text evidence="1">The sequence shown here is derived from an EMBL/GenBank/DDBJ whole genome shotgun (WGS) entry which is preliminary data.</text>
</comment>
<name>A8PLM4_9COXI</name>
<accession>A8PLM4</accession>
<reference evidence="1" key="2">
    <citation type="submission" date="2007-10" db="EMBL/GenBank/DDBJ databases">
        <authorList>
            <person name="Myers G.S."/>
        </authorList>
    </citation>
    <scope>NUCLEOTIDE SEQUENCE [LARGE SCALE GENOMIC DNA]</scope>
</reference>
<dbReference type="OrthoDB" id="5634220at2"/>
<dbReference type="RefSeq" id="WP_006035740.1">
    <property type="nucleotide sequence ID" value="NZ_AAQJ02000001.1"/>
</dbReference>
<proteinExistence type="predicted"/>
<protein>
    <submittedName>
        <fullName evidence="1">Uncharacterized protein</fullName>
    </submittedName>
</protein>